<feature type="binding site" evidence="12">
    <location>
        <position position="112"/>
    </location>
    <ligand>
        <name>K(+)</name>
        <dbReference type="ChEBI" id="CHEBI:29103"/>
    </ligand>
</feature>
<keyword evidence="3" id="KW-0813">Transport</keyword>
<comment type="caution">
    <text evidence="14">The sequence shown here is derived from an EMBL/GenBank/DDBJ whole genome shotgun (WGS) entry which is preliminary data.</text>
</comment>
<evidence type="ECO:0000256" key="6">
    <source>
        <dbReference type="ARBA" id="ARBA00022538"/>
    </source>
</evidence>
<feature type="binding site" evidence="12">
    <location>
        <position position="432"/>
    </location>
    <ligand>
        <name>K(+)</name>
        <dbReference type="ChEBI" id="CHEBI:29103"/>
    </ligand>
</feature>
<accession>A0A413VVT1</accession>
<dbReference type="PANTHER" id="PTHR32024:SF2">
    <property type="entry name" value="TRK SYSTEM POTASSIUM UPTAKE PROTEIN TRKG-RELATED"/>
    <property type="match status" value="1"/>
</dbReference>
<dbReference type="AlphaFoldDB" id="A0A413VVT1"/>
<evidence type="ECO:0000256" key="7">
    <source>
        <dbReference type="ARBA" id="ARBA00022692"/>
    </source>
</evidence>
<dbReference type="GO" id="GO:0046872">
    <property type="term" value="F:metal ion binding"/>
    <property type="evidence" value="ECO:0007669"/>
    <property type="project" value="UniProtKB-KW"/>
</dbReference>
<keyword evidence="8 12" id="KW-0630">Potassium</keyword>
<evidence type="ECO:0000256" key="12">
    <source>
        <dbReference type="PIRSR" id="PIRSR006247-1"/>
    </source>
</evidence>
<feature type="transmembrane region" description="Helical" evidence="13">
    <location>
        <begin position="136"/>
        <end position="162"/>
    </location>
</feature>
<dbReference type="InterPro" id="IPR003445">
    <property type="entry name" value="Cat_transpt"/>
</dbReference>
<dbReference type="GO" id="GO:0015379">
    <property type="term" value="F:potassium:chloride symporter activity"/>
    <property type="evidence" value="ECO:0007669"/>
    <property type="project" value="InterPro"/>
</dbReference>
<feature type="binding site" evidence="12">
    <location>
        <position position="316"/>
    </location>
    <ligand>
        <name>K(+)</name>
        <dbReference type="ChEBI" id="CHEBI:29103"/>
    </ligand>
</feature>
<dbReference type="Proteomes" id="UP000284379">
    <property type="component" value="Unassembled WGS sequence"/>
</dbReference>
<feature type="transmembrane region" description="Helical" evidence="13">
    <location>
        <begin position="329"/>
        <end position="354"/>
    </location>
</feature>
<dbReference type="GO" id="GO:0005886">
    <property type="term" value="C:plasma membrane"/>
    <property type="evidence" value="ECO:0007669"/>
    <property type="project" value="UniProtKB-SubCell"/>
</dbReference>
<comment type="similarity">
    <text evidence="2">Belongs to the TrkH potassium transport family.</text>
</comment>
<feature type="binding site" evidence="12">
    <location>
        <position position="220"/>
    </location>
    <ligand>
        <name>K(+)</name>
        <dbReference type="ChEBI" id="CHEBI:29103"/>
    </ligand>
</feature>
<keyword evidence="6" id="KW-0633">Potassium transport</keyword>
<dbReference type="PANTHER" id="PTHR32024">
    <property type="entry name" value="TRK SYSTEM POTASSIUM UPTAKE PROTEIN TRKG-RELATED"/>
    <property type="match status" value="1"/>
</dbReference>
<dbReference type="Pfam" id="PF02386">
    <property type="entry name" value="TrkH"/>
    <property type="match status" value="1"/>
</dbReference>
<gene>
    <name evidence="14" type="ORF">DW888_03395</name>
</gene>
<proteinExistence type="inferred from homology"/>
<keyword evidence="11 13" id="KW-0472">Membrane</keyword>
<dbReference type="EMBL" id="QSGO01000002">
    <property type="protein sequence ID" value="RHB37631.1"/>
    <property type="molecule type" value="Genomic_DNA"/>
</dbReference>
<comment type="subcellular location">
    <subcellularLocation>
        <location evidence="1">Cell inner membrane</location>
        <topology evidence="1">Multi-pass membrane protein</topology>
    </subcellularLocation>
</comment>
<evidence type="ECO:0000256" key="2">
    <source>
        <dbReference type="ARBA" id="ARBA00009137"/>
    </source>
</evidence>
<keyword evidence="5" id="KW-0997">Cell inner membrane</keyword>
<protein>
    <submittedName>
        <fullName evidence="14">TrkH family potassium uptake protein</fullName>
    </submittedName>
</protein>
<feature type="transmembrane region" description="Helical" evidence="13">
    <location>
        <begin position="7"/>
        <end position="33"/>
    </location>
</feature>
<dbReference type="PIRSF" id="PIRSF006247">
    <property type="entry name" value="TrkH"/>
    <property type="match status" value="1"/>
</dbReference>
<keyword evidence="10" id="KW-0406">Ion transport</keyword>
<evidence type="ECO:0000313" key="15">
    <source>
        <dbReference type="Proteomes" id="UP000284379"/>
    </source>
</evidence>
<feature type="transmembrane region" description="Helical" evidence="13">
    <location>
        <begin position="70"/>
        <end position="91"/>
    </location>
</feature>
<feature type="binding site" evidence="12">
    <location>
        <position position="433"/>
    </location>
    <ligand>
        <name>K(+)</name>
        <dbReference type="ChEBI" id="CHEBI:29103"/>
    </ligand>
</feature>
<evidence type="ECO:0000256" key="9">
    <source>
        <dbReference type="ARBA" id="ARBA00022989"/>
    </source>
</evidence>
<feature type="transmembrane region" description="Helical" evidence="13">
    <location>
        <begin position="183"/>
        <end position="204"/>
    </location>
</feature>
<dbReference type="InterPro" id="IPR004772">
    <property type="entry name" value="TrkH"/>
</dbReference>
<sequence>MINSKMIYRIIGFLLLIETAMLLCCGGVSLLYRGDDLPSFLQSAGITACVGFLLLLIGRGAEKRLGRRDGYVIVSVAWVAFSLFGMLPFYLSSYIPSVTNAFFETMSGFSSTGATILDDIERLPHGLLFWRSMTQWIGGLGIVFFTIAVLPIFGVGGIQVFAAEASGPTHDKVHPRIGITAKWIWSIYAGLTGALIILLMLGGMDVFDSICHAFATTGTGGFSTKQASIEFYHSPYIEYVISIFMFVSGINFTLLLLFVNGKFRKFIHDAELKWYLWSVIGFTAFIAIVLYYNSSMGVEEAFRKSLFQVASLHTSTGFATADYMTWPSVLWGTLTVIMIIGACAGSTTGGMKCIRLLILAKISRNEFKHITHPNAVLPVRVNKQVISPSIRSTVLAFSFLYAVLIIVGTLAMMGMGVGLLESLGCTISSLGNMGPGLGLCGPAYSWNELPDMGKWLMSFFMLLGRLELFTVLLLFSSDFWKKN</sequence>
<dbReference type="RefSeq" id="WP_002559335.1">
    <property type="nucleotide sequence ID" value="NZ_CABJFV010000002.1"/>
</dbReference>
<feature type="transmembrane region" description="Helical" evidence="13">
    <location>
        <begin position="272"/>
        <end position="292"/>
    </location>
</feature>
<reference evidence="14 15" key="1">
    <citation type="submission" date="2018-08" db="EMBL/GenBank/DDBJ databases">
        <title>A genome reference for cultivated species of the human gut microbiota.</title>
        <authorList>
            <person name="Zou Y."/>
            <person name="Xue W."/>
            <person name="Luo G."/>
        </authorList>
    </citation>
    <scope>NUCLEOTIDE SEQUENCE [LARGE SCALE GENOMIC DNA]</scope>
    <source>
        <strain evidence="14 15">AM40-30BH</strain>
    </source>
</reference>
<feature type="transmembrane region" description="Helical" evidence="13">
    <location>
        <begin position="239"/>
        <end position="260"/>
    </location>
</feature>
<evidence type="ECO:0000256" key="5">
    <source>
        <dbReference type="ARBA" id="ARBA00022519"/>
    </source>
</evidence>
<feature type="transmembrane region" description="Helical" evidence="13">
    <location>
        <begin position="393"/>
        <end position="413"/>
    </location>
</feature>
<evidence type="ECO:0000256" key="8">
    <source>
        <dbReference type="ARBA" id="ARBA00022958"/>
    </source>
</evidence>
<evidence type="ECO:0000256" key="4">
    <source>
        <dbReference type="ARBA" id="ARBA00022475"/>
    </source>
</evidence>
<evidence type="ECO:0000256" key="1">
    <source>
        <dbReference type="ARBA" id="ARBA00004429"/>
    </source>
</evidence>
<keyword evidence="9 13" id="KW-1133">Transmembrane helix</keyword>
<keyword evidence="7 13" id="KW-0812">Transmembrane</keyword>
<evidence type="ECO:0000256" key="11">
    <source>
        <dbReference type="ARBA" id="ARBA00023136"/>
    </source>
</evidence>
<evidence type="ECO:0000256" key="13">
    <source>
        <dbReference type="SAM" id="Phobius"/>
    </source>
</evidence>
<name>A0A413VVT1_9BACE</name>
<evidence type="ECO:0000313" key="14">
    <source>
        <dbReference type="EMBL" id="RHB37631.1"/>
    </source>
</evidence>
<keyword evidence="4" id="KW-1003">Cell membrane</keyword>
<feature type="transmembrane region" description="Helical" evidence="13">
    <location>
        <begin position="39"/>
        <end position="58"/>
    </location>
</feature>
<evidence type="ECO:0000256" key="10">
    <source>
        <dbReference type="ARBA" id="ARBA00023065"/>
    </source>
</evidence>
<keyword evidence="12" id="KW-0479">Metal-binding</keyword>
<feature type="transmembrane region" description="Helical" evidence="13">
    <location>
        <begin position="455"/>
        <end position="475"/>
    </location>
</feature>
<evidence type="ECO:0000256" key="3">
    <source>
        <dbReference type="ARBA" id="ARBA00022448"/>
    </source>
</evidence>
<organism evidence="14 15">
    <name type="scientific">Bacteroides nordii</name>
    <dbReference type="NCBI Taxonomy" id="291645"/>
    <lineage>
        <taxon>Bacteria</taxon>
        <taxon>Pseudomonadati</taxon>
        <taxon>Bacteroidota</taxon>
        <taxon>Bacteroidia</taxon>
        <taxon>Bacteroidales</taxon>
        <taxon>Bacteroidaceae</taxon>
        <taxon>Bacteroides</taxon>
    </lineage>
</organism>